<dbReference type="Pfam" id="PF13581">
    <property type="entry name" value="HATPase_c_2"/>
    <property type="match status" value="1"/>
</dbReference>
<keyword evidence="3" id="KW-0067">ATP-binding</keyword>
<dbReference type="SUPFAM" id="SSF55874">
    <property type="entry name" value="ATPase domain of HSP90 chaperone/DNA topoisomerase II/histidine kinase"/>
    <property type="match status" value="1"/>
</dbReference>
<evidence type="ECO:0000259" key="2">
    <source>
        <dbReference type="Pfam" id="PF13581"/>
    </source>
</evidence>
<dbReference type="InterPro" id="IPR036890">
    <property type="entry name" value="HATPase_C_sf"/>
</dbReference>
<feature type="domain" description="Histidine kinase/HSP90-like ATPase" evidence="2">
    <location>
        <begin position="14"/>
        <end position="113"/>
    </location>
</feature>
<proteinExistence type="predicted"/>
<dbReference type="RefSeq" id="WP_393165535.1">
    <property type="nucleotide sequence ID" value="NZ_JBICRM010000008.1"/>
</dbReference>
<evidence type="ECO:0000256" key="1">
    <source>
        <dbReference type="ARBA" id="ARBA00022527"/>
    </source>
</evidence>
<name>A0ABW7AAT2_9ACTN</name>
<dbReference type="Gene3D" id="3.30.565.10">
    <property type="entry name" value="Histidine kinase-like ATPase, C-terminal domain"/>
    <property type="match status" value="1"/>
</dbReference>
<keyword evidence="3" id="KW-0547">Nucleotide-binding</keyword>
<dbReference type="CDD" id="cd16936">
    <property type="entry name" value="HATPase_RsbW-like"/>
    <property type="match status" value="1"/>
</dbReference>
<dbReference type="InterPro" id="IPR050267">
    <property type="entry name" value="Anti-sigma-factor_SerPK"/>
</dbReference>
<gene>
    <name evidence="3" type="ORF">ACFLIM_14850</name>
</gene>
<dbReference type="PANTHER" id="PTHR35526:SF3">
    <property type="entry name" value="ANTI-SIGMA-F FACTOR RSBW"/>
    <property type="match status" value="1"/>
</dbReference>
<organism evidence="3 4">
    <name type="scientific">Nonomuraea marmarensis</name>
    <dbReference type="NCBI Taxonomy" id="3351344"/>
    <lineage>
        <taxon>Bacteria</taxon>
        <taxon>Bacillati</taxon>
        <taxon>Actinomycetota</taxon>
        <taxon>Actinomycetes</taxon>
        <taxon>Streptosporangiales</taxon>
        <taxon>Streptosporangiaceae</taxon>
        <taxon>Nonomuraea</taxon>
    </lineage>
</organism>
<protein>
    <submittedName>
        <fullName evidence="3">ATP-binding protein</fullName>
    </submittedName>
</protein>
<accession>A0ABW7AAT2</accession>
<reference evidence="3 4" key="1">
    <citation type="submission" date="2024-10" db="EMBL/GenBank/DDBJ databases">
        <authorList>
            <person name="Topkara A.R."/>
            <person name="Saygin H."/>
        </authorList>
    </citation>
    <scope>NUCLEOTIDE SEQUENCE [LARGE SCALE GENOMIC DNA]</scope>
    <source>
        <strain evidence="3 4">M3C6</strain>
    </source>
</reference>
<comment type="caution">
    <text evidence="3">The sequence shown here is derived from an EMBL/GenBank/DDBJ whole genome shotgun (WGS) entry which is preliminary data.</text>
</comment>
<evidence type="ECO:0000313" key="3">
    <source>
        <dbReference type="EMBL" id="MFG1704466.1"/>
    </source>
</evidence>
<dbReference type="InterPro" id="IPR003594">
    <property type="entry name" value="HATPase_dom"/>
</dbReference>
<dbReference type="EMBL" id="JBICRM010000008">
    <property type="protein sequence ID" value="MFG1704466.1"/>
    <property type="molecule type" value="Genomic_DNA"/>
</dbReference>
<dbReference type="Proteomes" id="UP001603978">
    <property type="component" value="Unassembled WGS sequence"/>
</dbReference>
<keyword evidence="1" id="KW-0808">Transferase</keyword>
<keyword evidence="4" id="KW-1185">Reference proteome</keyword>
<dbReference type="PANTHER" id="PTHR35526">
    <property type="entry name" value="ANTI-SIGMA-F FACTOR RSBW-RELATED"/>
    <property type="match status" value="1"/>
</dbReference>
<keyword evidence="1" id="KW-0418">Kinase</keyword>
<keyword evidence="1" id="KW-0723">Serine/threonine-protein kinase</keyword>
<sequence>MSGRFLAELVFPGVPRSASTARSCVGRVLTEAGHRSVDAVLLVVSELVANAVVHTVSGLVGGLITVDVREIGDGMARIDVIDQGALTVPRVHESSDTDCAGRGLQIVEQTAVRWGVRDDALGGRAVWAEVLTTEDASFAVMDASLYEVEA</sequence>
<dbReference type="GO" id="GO:0005524">
    <property type="term" value="F:ATP binding"/>
    <property type="evidence" value="ECO:0007669"/>
    <property type="project" value="UniProtKB-KW"/>
</dbReference>
<evidence type="ECO:0000313" key="4">
    <source>
        <dbReference type="Proteomes" id="UP001603978"/>
    </source>
</evidence>